<evidence type="ECO:0000256" key="3">
    <source>
        <dbReference type="ARBA" id="ARBA00022448"/>
    </source>
</evidence>
<feature type="compositionally biased region" description="Basic and acidic residues" evidence="8">
    <location>
        <begin position="839"/>
        <end position="881"/>
    </location>
</feature>
<sequence>MGKALGLGKAVGPPKIITRSMKTKNGGIIDRGIPDAKNPRRPHQIPPLPDHPHRPRHPPPPRRHPPRAPLPDPSTKSTALQKLTYLSSLHPPIDPSFASFHAIELLPSSPPFKRPSYLFISLTFPSSHDLLLLLPNQLRKDLSSPNHPNASLALQFLASRASSDLARDLTPEIFTLLNSSKPILRRKATSALVGVFTACPDSVRVCFKRLVENLDSSDDAGVLSAAVGVFCELSRTDPASYLPLVPEFYRVFVDAKRNNWVLIKILKIFARLCPIEPRLARRVVEPVCDLMRRTMAKSVLLECIRTVFSSLADYEHAVELAVEKNKELLGCDEDANLRYLGLHALSLLGSERYPAAVMECKETIIKSLSDADPNIRRESLRLVMGMVSEGNLVEISRILVGYASKSDPDFCNEIFGSILSVCARNFYELVVDFDWYVSLLGEIARNVNCRHGEEVERQLVDIGMRVEDSRMELVSVARELLMDPALLGNPLLDRVLSAAAWVSGEYVRFSRNPFELVEALLQPRTDFLPPLVRAVYVQSTFKVLVFCLRSYLLQSERESSGESDLEVGDGELNLVGKKREKRKEIFTYESMKYLLDLVETAFGPLLECSDVEILERTRNVLGLVRVVREIQGQNVENEEGFKEGLKMCEIVEFIDAAFSEELGPVSGSAQERVIVPDGLVLRKDLSILDTILPNEDLSLSESFSLRSNKFKEVGWVSQPQTQNNDEPELPSESTSLLVEHRRRHGLYYLPTECENSVPNDYPPANEPLSLLPGSVDATENDLARLAEQSLVSKKPKQVKPRPVVVKLDGDEVSVSAEKLKKDSRETLLSGVVQDVLLGEERKPESSRKKSSDKSSRRRVKDVLKDGETISELQEHVSDGQRQRSRRHKHRTHKEGSSHRSLSKDDDPHSKHKSGERANCPANLNVQSPVIQDFLL</sequence>
<keyword evidence="3 7" id="KW-0813">Transport</keyword>
<feature type="compositionally biased region" description="Basic residues" evidence="8">
    <location>
        <begin position="53"/>
        <end position="66"/>
    </location>
</feature>
<dbReference type="InterPro" id="IPR017105">
    <property type="entry name" value="AP3_complex_dsu"/>
</dbReference>
<evidence type="ECO:0000256" key="4">
    <source>
        <dbReference type="ARBA" id="ARBA00022737"/>
    </source>
</evidence>
<dbReference type="Proteomes" id="UP001180020">
    <property type="component" value="Unassembled WGS sequence"/>
</dbReference>
<evidence type="ECO:0000256" key="2">
    <source>
        <dbReference type="ARBA" id="ARBA00006613"/>
    </source>
</evidence>
<keyword evidence="5 7" id="KW-0653">Protein transport</keyword>
<comment type="caution">
    <text evidence="10">The sequence shown here is derived from an EMBL/GenBank/DDBJ whole genome shotgun (WGS) entry which is preliminary data.</text>
</comment>
<keyword evidence="6" id="KW-0472">Membrane</keyword>
<dbReference type="PIRSF" id="PIRSF037092">
    <property type="entry name" value="AP3_complex_delta"/>
    <property type="match status" value="1"/>
</dbReference>
<keyword evidence="11" id="KW-1185">Reference proteome</keyword>
<evidence type="ECO:0000256" key="1">
    <source>
        <dbReference type="ARBA" id="ARBA00004308"/>
    </source>
</evidence>
<dbReference type="Gene3D" id="1.25.10.10">
    <property type="entry name" value="Leucine-rich Repeat Variant"/>
    <property type="match status" value="1"/>
</dbReference>
<feature type="region of interest" description="Disordered" evidence="8">
    <location>
        <begin position="1"/>
        <end position="76"/>
    </location>
</feature>
<feature type="compositionally biased region" description="Basic residues" evidence="8">
    <location>
        <begin position="882"/>
        <end position="892"/>
    </location>
</feature>
<evidence type="ECO:0000256" key="7">
    <source>
        <dbReference type="PIRNR" id="PIRNR037092"/>
    </source>
</evidence>
<keyword evidence="7" id="KW-0333">Golgi apparatus</keyword>
<gene>
    <name evidence="10" type="primary">DELTA-ADR</name>
    <name evidence="10" type="ORF">QJS10_CPA03g00554</name>
</gene>
<dbReference type="InterPro" id="IPR011989">
    <property type="entry name" value="ARM-like"/>
</dbReference>
<dbReference type="PANTHER" id="PTHR22781">
    <property type="entry name" value="DELTA ADAPTIN-RELATED"/>
    <property type="match status" value="1"/>
</dbReference>
<reference evidence="10" key="2">
    <citation type="submission" date="2023-06" db="EMBL/GenBank/DDBJ databases">
        <authorList>
            <person name="Ma L."/>
            <person name="Liu K.-W."/>
            <person name="Li Z."/>
            <person name="Hsiao Y.-Y."/>
            <person name="Qi Y."/>
            <person name="Fu T."/>
            <person name="Tang G."/>
            <person name="Zhang D."/>
            <person name="Sun W.-H."/>
            <person name="Liu D.-K."/>
            <person name="Li Y."/>
            <person name="Chen G.-Z."/>
            <person name="Liu X.-D."/>
            <person name="Liao X.-Y."/>
            <person name="Jiang Y.-T."/>
            <person name="Yu X."/>
            <person name="Hao Y."/>
            <person name="Huang J."/>
            <person name="Zhao X.-W."/>
            <person name="Ke S."/>
            <person name="Chen Y.-Y."/>
            <person name="Wu W.-L."/>
            <person name="Hsu J.-L."/>
            <person name="Lin Y.-F."/>
            <person name="Huang M.-D."/>
            <person name="Li C.-Y."/>
            <person name="Huang L."/>
            <person name="Wang Z.-W."/>
            <person name="Zhao X."/>
            <person name="Zhong W.-Y."/>
            <person name="Peng D.-H."/>
            <person name="Ahmad S."/>
            <person name="Lan S."/>
            <person name="Zhang J.-S."/>
            <person name="Tsai W.-C."/>
            <person name="Van De Peer Y."/>
            <person name="Liu Z.-J."/>
        </authorList>
    </citation>
    <scope>NUCLEOTIDE SEQUENCE</scope>
    <source>
        <strain evidence="10">CP</strain>
        <tissue evidence="10">Leaves</tissue>
    </source>
</reference>
<evidence type="ECO:0000313" key="10">
    <source>
        <dbReference type="EMBL" id="KAK1322264.1"/>
    </source>
</evidence>
<dbReference type="EMBL" id="JAUJYO010000003">
    <property type="protein sequence ID" value="KAK1322264.1"/>
    <property type="molecule type" value="Genomic_DNA"/>
</dbReference>
<accession>A0AAV9F9E7</accession>
<dbReference type="Pfam" id="PF01602">
    <property type="entry name" value="Adaptin_N"/>
    <property type="match status" value="1"/>
</dbReference>
<dbReference type="AlphaFoldDB" id="A0AAV9F9E7"/>
<dbReference type="GO" id="GO:0030123">
    <property type="term" value="C:AP-3 adaptor complex"/>
    <property type="evidence" value="ECO:0007669"/>
    <property type="project" value="InterPro"/>
</dbReference>
<evidence type="ECO:0000256" key="8">
    <source>
        <dbReference type="SAM" id="MobiDB-lite"/>
    </source>
</evidence>
<comment type="subcellular location">
    <subcellularLocation>
        <location evidence="1">Endomembrane system</location>
    </subcellularLocation>
    <subcellularLocation>
        <location evidence="7">Golgi apparatus</location>
    </subcellularLocation>
</comment>
<dbReference type="InterPro" id="IPR016024">
    <property type="entry name" value="ARM-type_fold"/>
</dbReference>
<comment type="subunit">
    <text evidence="7">Adaptor protein complex 3 (AP-3) is a heterotetramer.</text>
</comment>
<dbReference type="SUPFAM" id="SSF48371">
    <property type="entry name" value="ARM repeat"/>
    <property type="match status" value="1"/>
</dbReference>
<dbReference type="GO" id="GO:0005794">
    <property type="term" value="C:Golgi apparatus"/>
    <property type="evidence" value="ECO:0007669"/>
    <property type="project" value="UniProtKB-SubCell"/>
</dbReference>
<keyword evidence="4" id="KW-0677">Repeat</keyword>
<evidence type="ECO:0000259" key="9">
    <source>
        <dbReference type="Pfam" id="PF01602"/>
    </source>
</evidence>
<dbReference type="GO" id="GO:0006623">
    <property type="term" value="P:protein targeting to vacuole"/>
    <property type="evidence" value="ECO:0007669"/>
    <property type="project" value="TreeGrafter"/>
</dbReference>
<dbReference type="InterPro" id="IPR002553">
    <property type="entry name" value="Clathrin/coatomer_adapt-like_N"/>
</dbReference>
<comment type="function">
    <text evidence="7">Part of the AP-3 complex, an adaptor-related complex which seems to be clathrin-associated. The complex is associated with the Golgi region as well as more peripheral structures. It facilitates the budding of vesicles from the Golgi membrane and may be directly involved in trafficking to the vacuole. It also function in maintaining the identity of lytic vacuoles and in regulating the transition between storage and lytic vacuoles.</text>
</comment>
<evidence type="ECO:0000256" key="6">
    <source>
        <dbReference type="ARBA" id="ARBA00023136"/>
    </source>
</evidence>
<evidence type="ECO:0000313" key="11">
    <source>
        <dbReference type="Proteomes" id="UP001180020"/>
    </source>
</evidence>
<protein>
    <recommendedName>
        <fullName evidence="7">AP-3 complex subunit delta</fullName>
    </recommendedName>
</protein>
<dbReference type="PANTHER" id="PTHR22781:SF12">
    <property type="entry name" value="AP-3 COMPLEX SUBUNIT DELTA-1"/>
    <property type="match status" value="1"/>
</dbReference>
<name>A0AAV9F9E7_ACOCL</name>
<reference evidence="10" key="1">
    <citation type="journal article" date="2023" name="Nat. Commun.">
        <title>Diploid and tetraploid genomes of Acorus and the evolution of monocots.</title>
        <authorList>
            <person name="Ma L."/>
            <person name="Liu K.W."/>
            <person name="Li Z."/>
            <person name="Hsiao Y.Y."/>
            <person name="Qi Y."/>
            <person name="Fu T."/>
            <person name="Tang G.D."/>
            <person name="Zhang D."/>
            <person name="Sun W.H."/>
            <person name="Liu D.K."/>
            <person name="Li Y."/>
            <person name="Chen G.Z."/>
            <person name="Liu X.D."/>
            <person name="Liao X.Y."/>
            <person name="Jiang Y.T."/>
            <person name="Yu X."/>
            <person name="Hao Y."/>
            <person name="Huang J."/>
            <person name="Zhao X.W."/>
            <person name="Ke S."/>
            <person name="Chen Y.Y."/>
            <person name="Wu W.L."/>
            <person name="Hsu J.L."/>
            <person name="Lin Y.F."/>
            <person name="Huang M.D."/>
            <person name="Li C.Y."/>
            <person name="Huang L."/>
            <person name="Wang Z.W."/>
            <person name="Zhao X."/>
            <person name="Zhong W.Y."/>
            <person name="Peng D.H."/>
            <person name="Ahmad S."/>
            <person name="Lan S."/>
            <person name="Zhang J.S."/>
            <person name="Tsai W.C."/>
            <person name="Van de Peer Y."/>
            <person name="Liu Z.J."/>
        </authorList>
    </citation>
    <scope>NUCLEOTIDE SEQUENCE</scope>
    <source>
        <strain evidence="10">CP</strain>
    </source>
</reference>
<dbReference type="GO" id="GO:0006896">
    <property type="term" value="P:Golgi to vacuole transport"/>
    <property type="evidence" value="ECO:0007669"/>
    <property type="project" value="TreeGrafter"/>
</dbReference>
<evidence type="ECO:0000256" key="5">
    <source>
        <dbReference type="ARBA" id="ARBA00022927"/>
    </source>
</evidence>
<feature type="compositionally biased region" description="Basic and acidic residues" evidence="8">
    <location>
        <begin position="893"/>
        <end position="915"/>
    </location>
</feature>
<proteinExistence type="inferred from homology"/>
<feature type="region of interest" description="Disordered" evidence="8">
    <location>
        <begin position="839"/>
        <end position="923"/>
    </location>
</feature>
<comment type="similarity">
    <text evidence="2 7">Belongs to the adaptor complexes large subunit family.</text>
</comment>
<organism evidence="10 11">
    <name type="scientific">Acorus calamus</name>
    <name type="common">Sweet flag</name>
    <dbReference type="NCBI Taxonomy" id="4465"/>
    <lineage>
        <taxon>Eukaryota</taxon>
        <taxon>Viridiplantae</taxon>
        <taxon>Streptophyta</taxon>
        <taxon>Embryophyta</taxon>
        <taxon>Tracheophyta</taxon>
        <taxon>Spermatophyta</taxon>
        <taxon>Magnoliopsida</taxon>
        <taxon>Liliopsida</taxon>
        <taxon>Acoraceae</taxon>
        <taxon>Acorus</taxon>
    </lineage>
</organism>
<dbReference type="GO" id="GO:0010008">
    <property type="term" value="C:endosome membrane"/>
    <property type="evidence" value="ECO:0007669"/>
    <property type="project" value="TreeGrafter"/>
</dbReference>
<feature type="domain" description="Clathrin/coatomer adaptor adaptin-like N-terminal" evidence="9">
    <location>
        <begin position="71"/>
        <end position="520"/>
    </location>
</feature>